<evidence type="ECO:0000256" key="4">
    <source>
        <dbReference type="ARBA" id="ARBA00022553"/>
    </source>
</evidence>
<evidence type="ECO:0000256" key="2">
    <source>
        <dbReference type="ARBA" id="ARBA00004236"/>
    </source>
</evidence>
<organism evidence="14 15">
    <name type="scientific">Streptosporangium album</name>
    <dbReference type="NCBI Taxonomy" id="47479"/>
    <lineage>
        <taxon>Bacteria</taxon>
        <taxon>Bacillati</taxon>
        <taxon>Actinomycetota</taxon>
        <taxon>Actinomycetes</taxon>
        <taxon>Streptosporangiales</taxon>
        <taxon>Streptosporangiaceae</taxon>
        <taxon>Streptosporangium</taxon>
    </lineage>
</organism>
<dbReference type="CDD" id="cd00082">
    <property type="entry name" value="HisKA"/>
    <property type="match status" value="1"/>
</dbReference>
<evidence type="ECO:0000313" key="14">
    <source>
        <dbReference type="EMBL" id="MBB4938641.1"/>
    </source>
</evidence>
<dbReference type="InterPro" id="IPR003660">
    <property type="entry name" value="HAMP_dom"/>
</dbReference>
<evidence type="ECO:0000256" key="7">
    <source>
        <dbReference type="ARBA" id="ARBA00022777"/>
    </source>
</evidence>
<dbReference type="AlphaFoldDB" id="A0A7W7W995"/>
<dbReference type="InterPro" id="IPR050428">
    <property type="entry name" value="TCS_sensor_his_kinase"/>
</dbReference>
<dbReference type="Gene3D" id="3.30.565.10">
    <property type="entry name" value="Histidine kinase-like ATPase, C-terminal domain"/>
    <property type="match status" value="1"/>
</dbReference>
<sequence>MVSPRWPRSIQGRATLTAFLVFAVMLGIGSLTTSLAVRARELQETTDSVAAAAQTAYKAVSKGPPVDTLPTDQVGRLQVVARDGRVLASSPMMKGQPAISRTWPVDGESRVDEASCTSTPGGPRACFVTVGYRYLHSPYGDVMIYAARPQPPLITRPILEVAMAGLSLALLTLLTWGVWRTVGRALAPVQRIRSEMAEITDTSDLRRRMTVGKREDEMRGLTQTINTTIDRLERAVEIQRRFASDASHELRTPLTGLRTKLELALADPEAEDPAQTMRSALADAERLQTIVEDLLLLARLDAGARDSPERIDLARFVTDEVKRQPYRHKIQLRLKPDVVVQGNRLQLSRLLANLLANADRHAADAVAVHLGSEDGEAVLEVTDDGAGIPADQRDRIFQRFTRLDTARSRDAGGTGLGLPIARDIAVSHQGRLYAADSTDGRGARLILRLPLSDAPV</sequence>
<dbReference type="PANTHER" id="PTHR45436">
    <property type="entry name" value="SENSOR HISTIDINE KINASE YKOH"/>
    <property type="match status" value="1"/>
</dbReference>
<dbReference type="PROSITE" id="PS50109">
    <property type="entry name" value="HIS_KIN"/>
    <property type="match status" value="1"/>
</dbReference>
<dbReference type="InterPro" id="IPR036097">
    <property type="entry name" value="HisK_dim/P_sf"/>
</dbReference>
<dbReference type="PRINTS" id="PR00344">
    <property type="entry name" value="BCTRLSENSOR"/>
</dbReference>
<comment type="caution">
    <text evidence="14">The sequence shown here is derived from an EMBL/GenBank/DDBJ whole genome shotgun (WGS) entry which is preliminary data.</text>
</comment>
<dbReference type="PROSITE" id="PS50885">
    <property type="entry name" value="HAMP"/>
    <property type="match status" value="1"/>
</dbReference>
<dbReference type="Pfam" id="PF02518">
    <property type="entry name" value="HATPase_c"/>
    <property type="match status" value="1"/>
</dbReference>
<dbReference type="PANTHER" id="PTHR45436:SF5">
    <property type="entry name" value="SENSOR HISTIDINE KINASE TRCS"/>
    <property type="match status" value="1"/>
</dbReference>
<dbReference type="SMART" id="SM00388">
    <property type="entry name" value="HisKA"/>
    <property type="match status" value="1"/>
</dbReference>
<evidence type="ECO:0000256" key="6">
    <source>
        <dbReference type="ARBA" id="ARBA00022692"/>
    </source>
</evidence>
<evidence type="ECO:0000256" key="10">
    <source>
        <dbReference type="ARBA" id="ARBA00023136"/>
    </source>
</evidence>
<keyword evidence="8 11" id="KW-1133">Transmembrane helix</keyword>
<dbReference type="SUPFAM" id="SSF55874">
    <property type="entry name" value="ATPase domain of HSP90 chaperone/DNA topoisomerase II/histidine kinase"/>
    <property type="match status" value="1"/>
</dbReference>
<keyword evidence="5" id="KW-0808">Transferase</keyword>
<reference evidence="14 15" key="1">
    <citation type="submission" date="2020-08" db="EMBL/GenBank/DDBJ databases">
        <title>Sequencing the genomes of 1000 actinobacteria strains.</title>
        <authorList>
            <person name="Klenk H.-P."/>
        </authorList>
    </citation>
    <scope>NUCLEOTIDE SEQUENCE [LARGE SCALE GENOMIC DNA]</scope>
    <source>
        <strain evidence="14 15">DSM 43023</strain>
    </source>
</reference>
<comment type="subcellular location">
    <subcellularLocation>
        <location evidence="2">Cell membrane</location>
    </subcellularLocation>
</comment>
<feature type="transmembrane region" description="Helical" evidence="11">
    <location>
        <begin position="158"/>
        <end position="179"/>
    </location>
</feature>
<dbReference type="Gene3D" id="1.10.287.130">
    <property type="match status" value="1"/>
</dbReference>
<dbReference type="SMART" id="SM00387">
    <property type="entry name" value="HATPase_c"/>
    <property type="match status" value="1"/>
</dbReference>
<dbReference type="InterPro" id="IPR005467">
    <property type="entry name" value="His_kinase_dom"/>
</dbReference>
<evidence type="ECO:0000256" key="11">
    <source>
        <dbReference type="SAM" id="Phobius"/>
    </source>
</evidence>
<keyword evidence="10 11" id="KW-0472">Membrane</keyword>
<feature type="transmembrane region" description="Helical" evidence="11">
    <location>
        <begin position="16"/>
        <end position="37"/>
    </location>
</feature>
<keyword evidence="6 11" id="KW-0812">Transmembrane</keyword>
<proteinExistence type="predicted"/>
<dbReference type="Pfam" id="PF00512">
    <property type="entry name" value="HisKA"/>
    <property type="match status" value="1"/>
</dbReference>
<dbReference type="RefSeq" id="WP_184754788.1">
    <property type="nucleotide sequence ID" value="NZ_BAABEK010000049.1"/>
</dbReference>
<evidence type="ECO:0000259" key="13">
    <source>
        <dbReference type="PROSITE" id="PS50885"/>
    </source>
</evidence>
<feature type="domain" description="HAMP" evidence="13">
    <location>
        <begin position="183"/>
        <end position="237"/>
    </location>
</feature>
<dbReference type="InterPro" id="IPR003661">
    <property type="entry name" value="HisK_dim/P_dom"/>
</dbReference>
<keyword evidence="4" id="KW-0597">Phosphoprotein</keyword>
<evidence type="ECO:0000256" key="1">
    <source>
        <dbReference type="ARBA" id="ARBA00000085"/>
    </source>
</evidence>
<dbReference type="Pfam" id="PF00672">
    <property type="entry name" value="HAMP"/>
    <property type="match status" value="1"/>
</dbReference>
<evidence type="ECO:0000313" key="15">
    <source>
        <dbReference type="Proteomes" id="UP000534286"/>
    </source>
</evidence>
<dbReference type="SMART" id="SM00304">
    <property type="entry name" value="HAMP"/>
    <property type="match status" value="1"/>
</dbReference>
<dbReference type="GO" id="GO:0005886">
    <property type="term" value="C:plasma membrane"/>
    <property type="evidence" value="ECO:0007669"/>
    <property type="project" value="UniProtKB-SubCell"/>
</dbReference>
<evidence type="ECO:0000259" key="12">
    <source>
        <dbReference type="PROSITE" id="PS50109"/>
    </source>
</evidence>
<dbReference type="InterPro" id="IPR003594">
    <property type="entry name" value="HATPase_dom"/>
</dbReference>
<evidence type="ECO:0000256" key="5">
    <source>
        <dbReference type="ARBA" id="ARBA00022679"/>
    </source>
</evidence>
<dbReference type="EMBL" id="JACHJU010000001">
    <property type="protein sequence ID" value="MBB4938641.1"/>
    <property type="molecule type" value="Genomic_DNA"/>
</dbReference>
<name>A0A7W7W995_9ACTN</name>
<keyword evidence="9" id="KW-0902">Two-component regulatory system</keyword>
<keyword evidence="7 14" id="KW-0418">Kinase</keyword>
<evidence type="ECO:0000256" key="3">
    <source>
        <dbReference type="ARBA" id="ARBA00012438"/>
    </source>
</evidence>
<gene>
    <name evidence="14" type="ORF">FHR32_002946</name>
</gene>
<keyword evidence="15" id="KW-1185">Reference proteome</keyword>
<dbReference type="EC" id="2.7.13.3" evidence="3"/>
<feature type="domain" description="Histidine kinase" evidence="12">
    <location>
        <begin position="245"/>
        <end position="453"/>
    </location>
</feature>
<accession>A0A7W7W995</accession>
<dbReference type="CDD" id="cd00075">
    <property type="entry name" value="HATPase"/>
    <property type="match status" value="1"/>
</dbReference>
<dbReference type="SUPFAM" id="SSF47384">
    <property type="entry name" value="Homodimeric domain of signal transducing histidine kinase"/>
    <property type="match status" value="1"/>
</dbReference>
<dbReference type="Proteomes" id="UP000534286">
    <property type="component" value="Unassembled WGS sequence"/>
</dbReference>
<evidence type="ECO:0000256" key="8">
    <source>
        <dbReference type="ARBA" id="ARBA00022989"/>
    </source>
</evidence>
<dbReference type="InterPro" id="IPR004358">
    <property type="entry name" value="Sig_transdc_His_kin-like_C"/>
</dbReference>
<dbReference type="InterPro" id="IPR036890">
    <property type="entry name" value="HATPase_C_sf"/>
</dbReference>
<evidence type="ECO:0000256" key="9">
    <source>
        <dbReference type="ARBA" id="ARBA00023012"/>
    </source>
</evidence>
<dbReference type="GO" id="GO:0000155">
    <property type="term" value="F:phosphorelay sensor kinase activity"/>
    <property type="evidence" value="ECO:0007669"/>
    <property type="project" value="InterPro"/>
</dbReference>
<protein>
    <recommendedName>
        <fullName evidence="3">histidine kinase</fullName>
        <ecNumber evidence="3">2.7.13.3</ecNumber>
    </recommendedName>
</protein>
<comment type="catalytic activity">
    <reaction evidence="1">
        <text>ATP + protein L-histidine = ADP + protein N-phospho-L-histidine.</text>
        <dbReference type="EC" id="2.7.13.3"/>
    </reaction>
</comment>